<keyword evidence="4" id="KW-0472">Membrane</keyword>
<evidence type="ECO:0000259" key="6">
    <source>
        <dbReference type="Pfam" id="PF07980"/>
    </source>
</evidence>
<dbReference type="InterPro" id="IPR012944">
    <property type="entry name" value="SusD_RagB_dom"/>
</dbReference>
<evidence type="ECO:0000256" key="3">
    <source>
        <dbReference type="ARBA" id="ARBA00022729"/>
    </source>
</evidence>
<dbReference type="Gene3D" id="1.25.40.390">
    <property type="match status" value="1"/>
</dbReference>
<dbReference type="AlphaFoldDB" id="A0A4Q7N4S4"/>
<dbReference type="Proteomes" id="UP000293874">
    <property type="component" value="Unassembled WGS sequence"/>
</dbReference>
<evidence type="ECO:0000313" key="8">
    <source>
        <dbReference type="EMBL" id="RZS76016.1"/>
    </source>
</evidence>
<feature type="domain" description="SusD-like N-terminal" evidence="7">
    <location>
        <begin position="109"/>
        <end position="229"/>
    </location>
</feature>
<comment type="similarity">
    <text evidence="2">Belongs to the SusD family.</text>
</comment>
<dbReference type="InterPro" id="IPR033985">
    <property type="entry name" value="SusD-like_N"/>
</dbReference>
<accession>A0A4Q7N4S4</accession>
<proteinExistence type="inferred from homology"/>
<dbReference type="CDD" id="cd08977">
    <property type="entry name" value="SusD"/>
    <property type="match status" value="1"/>
</dbReference>
<dbReference type="Pfam" id="PF14322">
    <property type="entry name" value="SusD-like_3"/>
    <property type="match status" value="1"/>
</dbReference>
<evidence type="ECO:0000259" key="7">
    <source>
        <dbReference type="Pfam" id="PF14322"/>
    </source>
</evidence>
<comment type="subcellular location">
    <subcellularLocation>
        <location evidence="1">Cell outer membrane</location>
    </subcellularLocation>
</comment>
<comment type="caution">
    <text evidence="8">The sequence shown here is derived from an EMBL/GenBank/DDBJ whole genome shotgun (WGS) entry which is preliminary data.</text>
</comment>
<dbReference type="GO" id="GO:0009279">
    <property type="term" value="C:cell outer membrane"/>
    <property type="evidence" value="ECO:0007669"/>
    <property type="project" value="UniProtKB-SubCell"/>
</dbReference>
<gene>
    <name evidence="8" type="ORF">EV199_1892</name>
</gene>
<name>A0A4Q7N4S4_9BACT</name>
<dbReference type="SUPFAM" id="SSF48452">
    <property type="entry name" value="TPR-like"/>
    <property type="match status" value="1"/>
</dbReference>
<dbReference type="Pfam" id="PF07980">
    <property type="entry name" value="SusD_RagB"/>
    <property type="match status" value="1"/>
</dbReference>
<feature type="domain" description="RagB/SusD" evidence="6">
    <location>
        <begin position="343"/>
        <end position="543"/>
    </location>
</feature>
<keyword evidence="3" id="KW-0732">Signal</keyword>
<evidence type="ECO:0000256" key="5">
    <source>
        <dbReference type="ARBA" id="ARBA00023237"/>
    </source>
</evidence>
<organism evidence="8 9">
    <name type="scientific">Pseudobacter ginsenosidimutans</name>
    <dbReference type="NCBI Taxonomy" id="661488"/>
    <lineage>
        <taxon>Bacteria</taxon>
        <taxon>Pseudomonadati</taxon>
        <taxon>Bacteroidota</taxon>
        <taxon>Chitinophagia</taxon>
        <taxon>Chitinophagales</taxon>
        <taxon>Chitinophagaceae</taxon>
        <taxon>Pseudobacter</taxon>
    </lineage>
</organism>
<evidence type="ECO:0000256" key="2">
    <source>
        <dbReference type="ARBA" id="ARBA00006275"/>
    </source>
</evidence>
<evidence type="ECO:0000256" key="1">
    <source>
        <dbReference type="ARBA" id="ARBA00004442"/>
    </source>
</evidence>
<dbReference type="InterPro" id="IPR011990">
    <property type="entry name" value="TPR-like_helical_dom_sf"/>
</dbReference>
<keyword evidence="5" id="KW-0998">Cell outer membrane</keyword>
<evidence type="ECO:0000256" key="4">
    <source>
        <dbReference type="ARBA" id="ARBA00023136"/>
    </source>
</evidence>
<sequence>MNNNISHYINKACRILVIPAALLSLGSCTKALEETPYSFYSPGNFYKNESDAKIAMNGVYSALNTWEMYQQPFWNLTVLDDDHVSGADWFLGTSGAGNPQGYWGVDGPWVGCYTIIGRANTVLENVGKLETDIDAEIKQRILGECYFLRGWAYFQLVQLYGGVPIRTMTLSEDPERNRPRASVEEVYAAIIADFKKAETMLFPAGHAKAGELGRVTRGLAKGMLAKTYLTMASGAATGNVSVRGGQDNGYYTYAKNIVAGYENIDSKHYAELARDKAMELILDNEYSLYDSWKELWAKGSRNRREHMWEVQSMTGTAFMNNLHNYFSALSTFGRGATWFTNHHYLDYEDADLRVLDGVVHNYATNTGTKYFYPSWQAAIYKTINGVTYNNNGTTDDRAYVIKYADVSDPTLANSDAYFPLMRYSEIYLIYAEAANEANDGPTTEAYTYLKKVRDRAHATEAPAGMDKEQFRSFVIAERAREFALEGVRRFDLMRWGIYLQVMNKIGTGQNNISKVRAPRNLLLPIPLSEINSNQSIPGNNPGW</sequence>
<keyword evidence="9" id="KW-1185">Reference proteome</keyword>
<evidence type="ECO:0000313" key="9">
    <source>
        <dbReference type="Proteomes" id="UP000293874"/>
    </source>
</evidence>
<protein>
    <submittedName>
        <fullName evidence="8">Putative outer membrane starch-binding protein</fullName>
    </submittedName>
</protein>
<dbReference type="RefSeq" id="WP_130540339.1">
    <property type="nucleotide sequence ID" value="NZ_CP042431.1"/>
</dbReference>
<reference evidence="8 9" key="1">
    <citation type="submission" date="2019-02" db="EMBL/GenBank/DDBJ databases">
        <title>Genomic Encyclopedia of Type Strains, Phase IV (KMG-IV): sequencing the most valuable type-strain genomes for metagenomic binning, comparative biology and taxonomic classification.</title>
        <authorList>
            <person name="Goeker M."/>
        </authorList>
    </citation>
    <scope>NUCLEOTIDE SEQUENCE [LARGE SCALE GENOMIC DNA]</scope>
    <source>
        <strain evidence="8 9">DSM 18116</strain>
    </source>
</reference>
<dbReference type="EMBL" id="SGXA01000001">
    <property type="protein sequence ID" value="RZS76016.1"/>
    <property type="molecule type" value="Genomic_DNA"/>
</dbReference>
<dbReference type="OrthoDB" id="5694214at2"/>